<keyword evidence="7" id="KW-1185">Reference proteome</keyword>
<feature type="region of interest" description="Disordered" evidence="3">
    <location>
        <begin position="146"/>
        <end position="176"/>
    </location>
</feature>
<name>A0AA38G5U5_TAXCH</name>
<dbReference type="OMA" id="ANQFSMT"/>
<comment type="caution">
    <text evidence="6">The sequence shown here is derived from an EMBL/GenBank/DDBJ whole genome shotgun (WGS) entry which is preliminary data.</text>
</comment>
<dbReference type="InterPro" id="IPR039537">
    <property type="entry name" value="Retrotran_Ty1/copia-like"/>
</dbReference>
<evidence type="ECO:0000256" key="2">
    <source>
        <dbReference type="ARBA" id="ARBA00022801"/>
    </source>
</evidence>
<dbReference type="Pfam" id="PF25597">
    <property type="entry name" value="SH3_retrovirus"/>
    <property type="match status" value="1"/>
</dbReference>
<dbReference type="AlphaFoldDB" id="A0AA38G5U5"/>
<dbReference type="InterPro" id="IPR013103">
    <property type="entry name" value="RVT_2"/>
</dbReference>
<protein>
    <recommendedName>
        <fullName evidence="8">Reverse transcriptase Ty1/copia-type domain-containing protein</fullName>
    </recommendedName>
</protein>
<dbReference type="InterPro" id="IPR043502">
    <property type="entry name" value="DNA/RNA_pol_sf"/>
</dbReference>
<dbReference type="Pfam" id="PF07727">
    <property type="entry name" value="RVT_2"/>
    <property type="match status" value="1"/>
</dbReference>
<gene>
    <name evidence="6" type="ORF">KI387_043990</name>
</gene>
<dbReference type="InterPro" id="IPR057670">
    <property type="entry name" value="SH3_retrovirus"/>
</dbReference>
<feature type="domain" description="Retroviral polymerase SH3-like" evidence="5">
    <location>
        <begin position="66"/>
        <end position="128"/>
    </location>
</feature>
<sequence>MNRTIMERARSMRIHAGLPLYFWAEAVSTTVYLINRGPSSALDGGIPEEAWYGKKVDYSFLRVFGCEVFVHIDKDDRTKLEAKSEKCTFIGYGGDDFGFKCWSIKDKKIIRSRDVVFNEKVMYKQKLQENREESKKEYAVVEDLPDGTVTHESVQEPTQQEPQTPTVRRSSRVRKEPEHFSPSLYYLLLTDSGEPESFDEAMQVDASKKWEQAMDEEHKSLMENQTWDLVKLPEGKRALQNKWVYRVKDEEGGKKIYKARLVVKGFAQKQGIDFDEIFSPVVKMTSIRTVLGIVAAEDLHLEQLDVKTAFLHGDLEEELYMQQPEGYEVKGKEEMVCKLKKSLYGLKQAPRQWYKKFDSFMMEQGYIRCHSDHCMYTKKFEDGSYIILCLYVDDMLVAGKNMQEIKVLKKQLSESFDMKDLGAARQILGMRITRDRKEWKMTLSQEEYIKKVLDRFNM</sequence>
<evidence type="ECO:0008006" key="8">
    <source>
        <dbReference type="Google" id="ProtNLM"/>
    </source>
</evidence>
<dbReference type="SUPFAM" id="SSF56672">
    <property type="entry name" value="DNA/RNA polymerases"/>
    <property type="match status" value="1"/>
</dbReference>
<evidence type="ECO:0000313" key="7">
    <source>
        <dbReference type="Proteomes" id="UP000824469"/>
    </source>
</evidence>
<dbReference type="EMBL" id="JAHRHJ020000005">
    <property type="protein sequence ID" value="KAH9316752.1"/>
    <property type="molecule type" value="Genomic_DNA"/>
</dbReference>
<feature type="compositionally biased region" description="Low complexity" evidence="3">
    <location>
        <begin position="155"/>
        <end position="166"/>
    </location>
</feature>
<accession>A0AA38G5U5</accession>
<proteinExistence type="predicted"/>
<dbReference type="Proteomes" id="UP000824469">
    <property type="component" value="Unassembled WGS sequence"/>
</dbReference>
<evidence type="ECO:0000313" key="6">
    <source>
        <dbReference type="EMBL" id="KAH9316752.1"/>
    </source>
</evidence>
<evidence type="ECO:0000256" key="3">
    <source>
        <dbReference type="SAM" id="MobiDB-lite"/>
    </source>
</evidence>
<keyword evidence="2" id="KW-0378">Hydrolase</keyword>
<evidence type="ECO:0000256" key="1">
    <source>
        <dbReference type="ARBA" id="ARBA00022723"/>
    </source>
</evidence>
<dbReference type="GO" id="GO:0046872">
    <property type="term" value="F:metal ion binding"/>
    <property type="evidence" value="ECO:0007669"/>
    <property type="project" value="UniProtKB-KW"/>
</dbReference>
<dbReference type="GO" id="GO:0016787">
    <property type="term" value="F:hydrolase activity"/>
    <property type="evidence" value="ECO:0007669"/>
    <property type="project" value="UniProtKB-KW"/>
</dbReference>
<dbReference type="PANTHER" id="PTHR42648">
    <property type="entry name" value="TRANSPOSASE, PUTATIVE-RELATED"/>
    <property type="match status" value="1"/>
</dbReference>
<dbReference type="InterPro" id="IPR012337">
    <property type="entry name" value="RNaseH-like_sf"/>
</dbReference>
<keyword evidence="1" id="KW-0479">Metal-binding</keyword>
<evidence type="ECO:0000259" key="5">
    <source>
        <dbReference type="Pfam" id="PF25597"/>
    </source>
</evidence>
<organism evidence="6 7">
    <name type="scientific">Taxus chinensis</name>
    <name type="common">Chinese yew</name>
    <name type="synonym">Taxus wallichiana var. chinensis</name>
    <dbReference type="NCBI Taxonomy" id="29808"/>
    <lineage>
        <taxon>Eukaryota</taxon>
        <taxon>Viridiplantae</taxon>
        <taxon>Streptophyta</taxon>
        <taxon>Embryophyta</taxon>
        <taxon>Tracheophyta</taxon>
        <taxon>Spermatophyta</taxon>
        <taxon>Pinopsida</taxon>
        <taxon>Pinidae</taxon>
        <taxon>Conifers II</taxon>
        <taxon>Cupressales</taxon>
        <taxon>Taxaceae</taxon>
        <taxon>Taxus</taxon>
    </lineage>
</organism>
<dbReference type="SUPFAM" id="SSF53098">
    <property type="entry name" value="Ribonuclease H-like"/>
    <property type="match status" value="1"/>
</dbReference>
<dbReference type="PANTHER" id="PTHR42648:SF28">
    <property type="entry name" value="TRANSPOSON-ENCODED PROTEIN WITH RIBONUCLEASE H-LIKE AND RETROVIRUS ZINC FINGER-LIKE DOMAINS"/>
    <property type="match status" value="1"/>
</dbReference>
<feature type="domain" description="Reverse transcriptase Ty1/copia-type" evidence="4">
    <location>
        <begin position="224"/>
        <end position="458"/>
    </location>
</feature>
<reference evidence="6 7" key="1">
    <citation type="journal article" date="2021" name="Nat. Plants">
        <title>The Taxus genome provides insights into paclitaxel biosynthesis.</title>
        <authorList>
            <person name="Xiong X."/>
            <person name="Gou J."/>
            <person name="Liao Q."/>
            <person name="Li Y."/>
            <person name="Zhou Q."/>
            <person name="Bi G."/>
            <person name="Li C."/>
            <person name="Du R."/>
            <person name="Wang X."/>
            <person name="Sun T."/>
            <person name="Guo L."/>
            <person name="Liang H."/>
            <person name="Lu P."/>
            <person name="Wu Y."/>
            <person name="Zhang Z."/>
            <person name="Ro D.K."/>
            <person name="Shang Y."/>
            <person name="Huang S."/>
            <person name="Yan J."/>
        </authorList>
    </citation>
    <scope>NUCLEOTIDE SEQUENCE [LARGE SCALE GENOMIC DNA]</scope>
    <source>
        <strain evidence="6">Ta-2019</strain>
    </source>
</reference>
<evidence type="ECO:0000259" key="4">
    <source>
        <dbReference type="Pfam" id="PF07727"/>
    </source>
</evidence>